<dbReference type="SUPFAM" id="SSF54593">
    <property type="entry name" value="Glyoxalase/Bleomycin resistance protein/Dihydroxybiphenyl dioxygenase"/>
    <property type="match status" value="1"/>
</dbReference>
<proteinExistence type="predicted"/>
<dbReference type="PANTHER" id="PTHR36503:SF3">
    <property type="entry name" value="BLR0126 PROTEIN"/>
    <property type="match status" value="1"/>
</dbReference>
<dbReference type="EMBL" id="UGVI01000001">
    <property type="protein sequence ID" value="SUE16419.1"/>
    <property type="molecule type" value="Genomic_DNA"/>
</dbReference>
<dbReference type="InterPro" id="IPR029068">
    <property type="entry name" value="Glyas_Bleomycin-R_OHBP_Dase"/>
</dbReference>
<protein>
    <submittedName>
        <fullName evidence="2">Mitomycin C resistance protein</fullName>
    </submittedName>
</protein>
<dbReference type="AlphaFoldDB" id="A0A379M278"/>
<evidence type="ECO:0000313" key="2">
    <source>
        <dbReference type="EMBL" id="SUE16419.1"/>
    </source>
</evidence>
<gene>
    <name evidence="2" type="ORF">NCTC13296_03299</name>
</gene>
<evidence type="ECO:0000313" key="3">
    <source>
        <dbReference type="Proteomes" id="UP000254569"/>
    </source>
</evidence>
<organism evidence="2 3">
    <name type="scientific">Rhodococcus gordoniae</name>
    <dbReference type="NCBI Taxonomy" id="223392"/>
    <lineage>
        <taxon>Bacteria</taxon>
        <taxon>Bacillati</taxon>
        <taxon>Actinomycetota</taxon>
        <taxon>Actinomycetes</taxon>
        <taxon>Mycobacteriales</taxon>
        <taxon>Nocardiaceae</taxon>
        <taxon>Rhodococcus</taxon>
    </lineage>
</organism>
<dbReference type="Pfam" id="PF00903">
    <property type="entry name" value="Glyoxalase"/>
    <property type="match status" value="1"/>
</dbReference>
<feature type="domain" description="VOC" evidence="1">
    <location>
        <begin position="21"/>
        <end position="144"/>
    </location>
</feature>
<dbReference type="InterPro" id="IPR037523">
    <property type="entry name" value="VOC_core"/>
</dbReference>
<accession>A0A379M278</accession>
<evidence type="ECO:0000259" key="1">
    <source>
        <dbReference type="PROSITE" id="PS51819"/>
    </source>
</evidence>
<dbReference type="InterPro" id="IPR004360">
    <property type="entry name" value="Glyas_Fos-R_dOase_dom"/>
</dbReference>
<dbReference type="Gene3D" id="3.10.180.10">
    <property type="entry name" value="2,3-Dihydroxybiphenyl 1,2-Dioxygenase, domain 1"/>
    <property type="match status" value="1"/>
</dbReference>
<keyword evidence="3" id="KW-1185">Reference proteome</keyword>
<dbReference type="PROSITE" id="PS51819">
    <property type="entry name" value="VOC"/>
    <property type="match status" value="1"/>
</dbReference>
<reference evidence="2 3" key="1">
    <citation type="submission" date="2018-06" db="EMBL/GenBank/DDBJ databases">
        <authorList>
            <consortium name="Pathogen Informatics"/>
            <person name="Doyle S."/>
        </authorList>
    </citation>
    <scope>NUCLEOTIDE SEQUENCE [LARGE SCALE GENOMIC DNA]</scope>
    <source>
        <strain evidence="2 3">NCTC13296</strain>
    </source>
</reference>
<sequence>MSGTFKTGVVPEPYRRAMTIHFSAVGLVVADLDRSFACYRVLGLDLPAEAPEVPHFEAMLPGGLRLMWDTVESVRSFDPTFEPSSGSGAALAFDCSSPSAVDETHAALIDAGCTSTKAPWDAFWGQRYASVLDPDGHTLDLFAALPG</sequence>
<dbReference type="PANTHER" id="PTHR36503">
    <property type="entry name" value="BLR2520 PROTEIN"/>
    <property type="match status" value="1"/>
</dbReference>
<dbReference type="Proteomes" id="UP000254569">
    <property type="component" value="Unassembled WGS sequence"/>
</dbReference>
<name>A0A379M278_9NOCA</name>